<proteinExistence type="predicted"/>
<keyword evidence="1" id="KW-1133">Transmembrane helix</keyword>
<protein>
    <submittedName>
        <fullName evidence="2">Uncharacterized protein</fullName>
    </submittedName>
</protein>
<comment type="caution">
    <text evidence="2">The sequence shown here is derived from an EMBL/GenBank/DDBJ whole genome shotgun (WGS) entry which is preliminary data.</text>
</comment>
<sequence>MINTQMILGFAIHCILALITSIEPEYPFIPYFFGIVVVFNIIGLMLIKTGKTRPGAMVFLISSGLLVPIGLIGAMGARKVLDKLKKDEFLQNDA</sequence>
<name>A0ABW9RST1_9BACT</name>
<accession>A0ABW9RST1</accession>
<feature type="transmembrane region" description="Helical" evidence="1">
    <location>
        <begin position="28"/>
        <end position="47"/>
    </location>
</feature>
<evidence type="ECO:0000313" key="2">
    <source>
        <dbReference type="EMBL" id="MTI27232.1"/>
    </source>
</evidence>
<evidence type="ECO:0000256" key="1">
    <source>
        <dbReference type="SAM" id="Phobius"/>
    </source>
</evidence>
<organism evidence="2 3">
    <name type="scientific">Fulvivirga kasyanovii</name>
    <dbReference type="NCBI Taxonomy" id="396812"/>
    <lineage>
        <taxon>Bacteria</taxon>
        <taxon>Pseudomonadati</taxon>
        <taxon>Bacteroidota</taxon>
        <taxon>Cytophagia</taxon>
        <taxon>Cytophagales</taxon>
        <taxon>Fulvivirgaceae</taxon>
        <taxon>Fulvivirga</taxon>
    </lineage>
</organism>
<dbReference type="RefSeq" id="WP_155174234.1">
    <property type="nucleotide sequence ID" value="NZ_BAAAFL010000012.1"/>
</dbReference>
<reference evidence="2 3" key="1">
    <citation type="submission" date="2019-02" db="EMBL/GenBank/DDBJ databases">
        <authorList>
            <person name="Goldberg S.R."/>
            <person name="Haltli B.A."/>
            <person name="Correa H."/>
            <person name="Russell K.G."/>
        </authorList>
    </citation>
    <scope>NUCLEOTIDE SEQUENCE [LARGE SCALE GENOMIC DNA]</scope>
    <source>
        <strain evidence="2 3">JCM 16186</strain>
    </source>
</reference>
<dbReference type="Proteomes" id="UP000798808">
    <property type="component" value="Unassembled WGS sequence"/>
</dbReference>
<feature type="transmembrane region" description="Helical" evidence="1">
    <location>
        <begin position="56"/>
        <end position="77"/>
    </location>
</feature>
<keyword evidence="3" id="KW-1185">Reference proteome</keyword>
<evidence type="ECO:0000313" key="3">
    <source>
        <dbReference type="Proteomes" id="UP000798808"/>
    </source>
</evidence>
<keyword evidence="1" id="KW-0472">Membrane</keyword>
<keyword evidence="1" id="KW-0812">Transmembrane</keyword>
<dbReference type="EMBL" id="SMLW01000618">
    <property type="protein sequence ID" value="MTI27232.1"/>
    <property type="molecule type" value="Genomic_DNA"/>
</dbReference>
<feature type="transmembrane region" description="Helical" evidence="1">
    <location>
        <begin position="7"/>
        <end position="22"/>
    </location>
</feature>
<gene>
    <name evidence="2" type="ORF">E1163_19915</name>
</gene>